<dbReference type="GO" id="GO:0009103">
    <property type="term" value="P:lipopolysaccharide biosynthetic process"/>
    <property type="evidence" value="ECO:0007669"/>
    <property type="project" value="UniProtKB-KW"/>
</dbReference>
<keyword evidence="7" id="KW-0472">Membrane</keyword>
<organism evidence="9">
    <name type="scientific">marine metagenome</name>
    <dbReference type="NCBI Taxonomy" id="408172"/>
    <lineage>
        <taxon>unclassified sequences</taxon>
        <taxon>metagenomes</taxon>
        <taxon>ecological metagenomes</taxon>
    </lineage>
</organism>
<evidence type="ECO:0000256" key="6">
    <source>
        <dbReference type="ARBA" id="ARBA00022989"/>
    </source>
</evidence>
<keyword evidence="2" id="KW-0328">Glycosyltransferase</keyword>
<dbReference type="GO" id="GO:0005886">
    <property type="term" value="C:plasma membrane"/>
    <property type="evidence" value="ECO:0007669"/>
    <property type="project" value="TreeGrafter"/>
</dbReference>
<dbReference type="InterPro" id="IPR001173">
    <property type="entry name" value="Glyco_trans_2-like"/>
</dbReference>
<proteinExistence type="predicted"/>
<accession>A0A382TMS2</accession>
<keyword evidence="3" id="KW-0808">Transferase</keyword>
<dbReference type="InterPro" id="IPR029044">
    <property type="entry name" value="Nucleotide-diphossugar_trans"/>
</dbReference>
<dbReference type="AlphaFoldDB" id="A0A382TMS2"/>
<name>A0A382TMS2_9ZZZZ</name>
<keyword evidence="4" id="KW-0812">Transmembrane</keyword>
<dbReference type="PANTHER" id="PTHR48090:SF3">
    <property type="entry name" value="UNDECAPRENYL-PHOSPHATE 4-DEOXY-4-FORMAMIDO-L-ARABINOSE TRANSFERASE"/>
    <property type="match status" value="1"/>
</dbReference>
<keyword evidence="1" id="KW-1003">Cell membrane</keyword>
<evidence type="ECO:0000259" key="8">
    <source>
        <dbReference type="Pfam" id="PF00535"/>
    </source>
</evidence>
<dbReference type="GO" id="GO:0099621">
    <property type="term" value="F:undecaprenyl-phosphate 4-deoxy-4-formamido-L-arabinose transferase activity"/>
    <property type="evidence" value="ECO:0007669"/>
    <property type="project" value="TreeGrafter"/>
</dbReference>
<evidence type="ECO:0000256" key="2">
    <source>
        <dbReference type="ARBA" id="ARBA00022676"/>
    </source>
</evidence>
<sequence length="197" mass="22790">MAEFDEVIKKISCEIEVIFINDASTDGSIKIIEEFEKQYFYVKSISLDKKSGQTGCYQIAFQEARGKYINRIDGDLQDDPRDLEQVISLCRDGQDLIMGLRGLRQHRRLLRMVSMLYDALMVLMINSPLHTNTSSFIAFKSDFIKGIKFKKNDHRYLPLIAINRGACKISEIVVKHRDRKYGTTKYNNLHKIIFGTI</sequence>
<dbReference type="CDD" id="cd04179">
    <property type="entry name" value="DPM_DPG-synthase_like"/>
    <property type="match status" value="1"/>
</dbReference>
<dbReference type="Pfam" id="PF00535">
    <property type="entry name" value="Glycos_transf_2"/>
    <property type="match status" value="1"/>
</dbReference>
<evidence type="ECO:0000256" key="1">
    <source>
        <dbReference type="ARBA" id="ARBA00022475"/>
    </source>
</evidence>
<feature type="domain" description="Glycosyltransferase 2-like" evidence="8">
    <location>
        <begin position="7"/>
        <end position="144"/>
    </location>
</feature>
<evidence type="ECO:0000256" key="4">
    <source>
        <dbReference type="ARBA" id="ARBA00022692"/>
    </source>
</evidence>
<gene>
    <name evidence="9" type="ORF">METZ01_LOCUS376204</name>
</gene>
<protein>
    <recommendedName>
        <fullName evidence="8">Glycosyltransferase 2-like domain-containing protein</fullName>
    </recommendedName>
</protein>
<evidence type="ECO:0000256" key="3">
    <source>
        <dbReference type="ARBA" id="ARBA00022679"/>
    </source>
</evidence>
<feature type="non-terminal residue" evidence="9">
    <location>
        <position position="197"/>
    </location>
</feature>
<evidence type="ECO:0000256" key="7">
    <source>
        <dbReference type="ARBA" id="ARBA00023136"/>
    </source>
</evidence>
<keyword evidence="5" id="KW-0448">Lipopolysaccharide biosynthesis</keyword>
<evidence type="ECO:0000256" key="5">
    <source>
        <dbReference type="ARBA" id="ARBA00022985"/>
    </source>
</evidence>
<evidence type="ECO:0000313" key="9">
    <source>
        <dbReference type="EMBL" id="SVD23350.1"/>
    </source>
</evidence>
<dbReference type="EMBL" id="UINC01137793">
    <property type="protein sequence ID" value="SVD23350.1"/>
    <property type="molecule type" value="Genomic_DNA"/>
</dbReference>
<dbReference type="SUPFAM" id="SSF53448">
    <property type="entry name" value="Nucleotide-diphospho-sugar transferases"/>
    <property type="match status" value="1"/>
</dbReference>
<reference evidence="9" key="1">
    <citation type="submission" date="2018-05" db="EMBL/GenBank/DDBJ databases">
        <authorList>
            <person name="Lanie J.A."/>
            <person name="Ng W.-L."/>
            <person name="Kazmierczak K.M."/>
            <person name="Andrzejewski T.M."/>
            <person name="Davidsen T.M."/>
            <person name="Wayne K.J."/>
            <person name="Tettelin H."/>
            <person name="Glass J.I."/>
            <person name="Rusch D."/>
            <person name="Podicherti R."/>
            <person name="Tsui H.-C.T."/>
            <person name="Winkler M.E."/>
        </authorList>
    </citation>
    <scope>NUCLEOTIDE SEQUENCE</scope>
</reference>
<dbReference type="InterPro" id="IPR050256">
    <property type="entry name" value="Glycosyltransferase_2"/>
</dbReference>
<dbReference type="PANTHER" id="PTHR48090">
    <property type="entry name" value="UNDECAPRENYL-PHOSPHATE 4-DEOXY-4-FORMAMIDO-L-ARABINOSE TRANSFERASE-RELATED"/>
    <property type="match status" value="1"/>
</dbReference>
<dbReference type="Gene3D" id="3.90.550.10">
    <property type="entry name" value="Spore Coat Polysaccharide Biosynthesis Protein SpsA, Chain A"/>
    <property type="match status" value="1"/>
</dbReference>
<keyword evidence="6" id="KW-1133">Transmembrane helix</keyword>